<keyword evidence="4 8" id="KW-0547">Nucleotide-binding</keyword>
<dbReference type="PANTHER" id="PTHR24350">
    <property type="entry name" value="SERINE/THREONINE-PROTEIN KINASE IAL-RELATED"/>
    <property type="match status" value="1"/>
</dbReference>
<feature type="compositionally biased region" description="Basic and acidic residues" evidence="12">
    <location>
        <begin position="1447"/>
        <end position="1470"/>
    </location>
</feature>
<feature type="compositionally biased region" description="Basic and acidic residues" evidence="12">
    <location>
        <begin position="1123"/>
        <end position="1133"/>
    </location>
</feature>
<dbReference type="InterPro" id="IPR017441">
    <property type="entry name" value="Protein_kinase_ATP_BS"/>
</dbReference>
<feature type="compositionally biased region" description="Low complexity" evidence="12">
    <location>
        <begin position="1031"/>
        <end position="1041"/>
    </location>
</feature>
<feature type="region of interest" description="Disordered" evidence="12">
    <location>
        <begin position="846"/>
        <end position="873"/>
    </location>
</feature>
<feature type="compositionally biased region" description="Low complexity" evidence="12">
    <location>
        <begin position="1235"/>
        <end position="1246"/>
    </location>
</feature>
<protein>
    <recommendedName>
        <fullName evidence="17">Pkinase-domain-containing protein</fullName>
    </recommendedName>
</protein>
<gene>
    <name evidence="15" type="ORF">HETSPECPRED_004533</name>
</gene>
<comment type="similarity">
    <text evidence="1">Belongs to the protein kinase superfamily. CAMK Ser/Thr protein kinase family. CHEK2 subfamily.</text>
</comment>
<feature type="binding site" evidence="8 10">
    <location>
        <position position="443"/>
    </location>
    <ligand>
        <name>ATP</name>
        <dbReference type="ChEBI" id="CHEBI:30616"/>
    </ligand>
</feature>
<dbReference type="SUPFAM" id="SSF56112">
    <property type="entry name" value="Protein kinase-like (PK-like)"/>
    <property type="match status" value="1"/>
</dbReference>
<evidence type="ECO:0000256" key="6">
    <source>
        <dbReference type="ARBA" id="ARBA00022840"/>
    </source>
</evidence>
<evidence type="ECO:0008006" key="17">
    <source>
        <dbReference type="Google" id="ProtNLM"/>
    </source>
</evidence>
<feature type="compositionally biased region" description="Basic and acidic residues" evidence="12">
    <location>
        <begin position="1192"/>
        <end position="1205"/>
    </location>
</feature>
<dbReference type="InterPro" id="IPR000719">
    <property type="entry name" value="Prot_kinase_dom"/>
</dbReference>
<dbReference type="PROSITE" id="PS00107">
    <property type="entry name" value="PROTEIN_KINASE_ATP"/>
    <property type="match status" value="1"/>
</dbReference>
<reference evidence="15" key="1">
    <citation type="submission" date="2021-03" db="EMBL/GenBank/DDBJ databases">
        <authorList>
            <person name="Tagirdzhanova G."/>
        </authorList>
    </citation>
    <scope>NUCLEOTIDE SEQUENCE</scope>
</reference>
<evidence type="ECO:0000256" key="1">
    <source>
        <dbReference type="ARBA" id="ARBA00005575"/>
    </source>
</evidence>
<feature type="region of interest" description="Disordered" evidence="12">
    <location>
        <begin position="1"/>
        <end position="64"/>
    </location>
</feature>
<dbReference type="Pfam" id="PF00498">
    <property type="entry name" value="FHA"/>
    <property type="match status" value="1"/>
</dbReference>
<evidence type="ECO:0000259" key="14">
    <source>
        <dbReference type="PROSITE" id="PS50011"/>
    </source>
</evidence>
<feature type="compositionally biased region" description="Basic residues" evidence="12">
    <location>
        <begin position="1"/>
        <end position="16"/>
    </location>
</feature>
<evidence type="ECO:0000313" key="16">
    <source>
        <dbReference type="Proteomes" id="UP000664521"/>
    </source>
</evidence>
<evidence type="ECO:0000256" key="4">
    <source>
        <dbReference type="ARBA" id="ARBA00022741"/>
    </source>
</evidence>
<evidence type="ECO:0000256" key="2">
    <source>
        <dbReference type="ARBA" id="ARBA00022527"/>
    </source>
</evidence>
<keyword evidence="11" id="KW-0175">Coiled coil</keyword>
<evidence type="ECO:0000259" key="13">
    <source>
        <dbReference type="PROSITE" id="PS50006"/>
    </source>
</evidence>
<keyword evidence="5" id="KW-0418">Kinase</keyword>
<evidence type="ECO:0000256" key="3">
    <source>
        <dbReference type="ARBA" id="ARBA00022679"/>
    </source>
</evidence>
<feature type="compositionally biased region" description="Basic and acidic residues" evidence="12">
    <location>
        <begin position="1042"/>
        <end position="1060"/>
    </location>
</feature>
<keyword evidence="16" id="KW-1185">Reference proteome</keyword>
<proteinExistence type="inferred from homology"/>
<feature type="compositionally biased region" description="Basic and acidic residues" evidence="12">
    <location>
        <begin position="961"/>
        <end position="976"/>
    </location>
</feature>
<dbReference type="PROSITE" id="PS50011">
    <property type="entry name" value="PROTEIN_KINASE_DOM"/>
    <property type="match status" value="1"/>
</dbReference>
<feature type="region of interest" description="Disordered" evidence="12">
    <location>
        <begin position="1447"/>
        <end position="1489"/>
    </location>
</feature>
<feature type="region of interest" description="Disordered" evidence="12">
    <location>
        <begin position="179"/>
        <end position="218"/>
    </location>
</feature>
<evidence type="ECO:0000256" key="10">
    <source>
        <dbReference type="PROSITE-ProRule" id="PRU10141"/>
    </source>
</evidence>
<dbReference type="InterPro" id="IPR008271">
    <property type="entry name" value="Ser/Thr_kinase_AS"/>
</dbReference>
<feature type="compositionally biased region" description="Pro residues" evidence="12">
    <location>
        <begin position="1272"/>
        <end position="1288"/>
    </location>
</feature>
<feature type="compositionally biased region" description="Low complexity" evidence="12">
    <location>
        <begin position="917"/>
        <end position="930"/>
    </location>
</feature>
<dbReference type="EMBL" id="CAJPDS010000028">
    <property type="protein sequence ID" value="CAF9921417.1"/>
    <property type="molecule type" value="Genomic_DNA"/>
</dbReference>
<comment type="caution">
    <text evidence="15">The sequence shown here is derived from an EMBL/GenBank/DDBJ whole genome shotgun (WGS) entry which is preliminary data.</text>
</comment>
<evidence type="ECO:0000313" key="15">
    <source>
        <dbReference type="EMBL" id="CAF9921417.1"/>
    </source>
</evidence>
<feature type="region of interest" description="Disordered" evidence="12">
    <location>
        <begin position="703"/>
        <end position="749"/>
    </location>
</feature>
<feature type="compositionally biased region" description="Basic and acidic residues" evidence="12">
    <location>
        <begin position="1096"/>
        <end position="1108"/>
    </location>
</feature>
<dbReference type="SUPFAM" id="SSF49879">
    <property type="entry name" value="SMAD/FHA domain"/>
    <property type="match status" value="1"/>
</dbReference>
<dbReference type="Proteomes" id="UP000664521">
    <property type="component" value="Unassembled WGS sequence"/>
</dbReference>
<keyword evidence="2" id="KW-0723">Serine/threonine-protein kinase</keyword>
<dbReference type="InterPro" id="IPR030616">
    <property type="entry name" value="Aur-like"/>
</dbReference>
<dbReference type="InterPro" id="IPR011009">
    <property type="entry name" value="Kinase-like_dom_sf"/>
</dbReference>
<feature type="domain" description="Protein kinase" evidence="14">
    <location>
        <begin position="414"/>
        <end position="698"/>
    </location>
</feature>
<evidence type="ECO:0000256" key="5">
    <source>
        <dbReference type="ARBA" id="ARBA00022777"/>
    </source>
</evidence>
<dbReference type="OrthoDB" id="504170at2759"/>
<dbReference type="FunFam" id="3.30.200.20:FF:000470">
    <property type="entry name" value="Serine/threonine-protein kinase RAD53"/>
    <property type="match status" value="1"/>
</dbReference>
<sequence>MPPAKRNRKAKGKARRSASPQVIVPADKMDNQQTNNQPAAAAGRRREIPDSQEDPDDAALSDNNQAADLGGYYKEEDKTPAQAKKAVYTLKAKGIGCNGRLAAEHPENEGMAEIATQPFTQPRRGHNSISDDDAADVLCILHPSSPAAHRAVELVLRQCPQHILQNDGLEYLLEYDTNDQGAAGSTRPDVGPQESQGQDVETQLPDKKGPITKPDSSTKDIALRLSSKVHNPLLGFTFGRNPLKCDIPIAPEHDDVSKISNAHFRIYINAGGILMCEDTSRNGTWVDTCELKAKPTDPSIDQRRTIEMGSIISIIQDGGQEPMRFVVRIPPRHGQEAEYLENLDKYRTTIAELERQAAIAAQAAATGNIMGAPPLFTVGQRNLGVARALIPVRKFAASTLPFNHGMSWNGGDTYNVVGHVGKGAFANVYKLSTKANGDLIAAKEIEKRKYLKDGILDHKVHNEIEIMRKVNHDNIVQYLGYEETATHLYVLMEFVPCGDLTQFVHRNNLLPEPQCQCVAYQTMQALDYLHKNSITHRDIKPDNILIASAEPMIVKLSDFGLSKVITNDDSFLKTFCGTLLYCAPEVYPGYEHVKSGRSLGKRRSDDPQPQTLPYQQSVDTWAFGAVMYHLLCGVPPYPGTPENKGQQMLQHVMSKPINWDRMNQMGITSKGADFVRRMLVHEPRDRASDADCLRHPWLAHLRPSDDEDTEMTAPDEGLSAIPEEGDEGPELDASQLSLNDHPADEDDGSVYDEYYYAGRTQYFKHVTTDCPRPSHDDGQEWEDSFPFFINAGSRPVGVGAPTRDSEDDDHLLFGEIGASAIGSSGVFGPDAQAALDMNMEMEMEIETEGSRQGVAMSGDQADTSPNPESHVTNDEISEHSLQYPQLLPATTYVRPAPSLLGAEALVGQLTMASPDLSLSAASDDGKAGSPRTPTREQSPVIAALTGSKRSGHDAELAAPHDPLKRLKKGPDADGQRGNRHSHHSSAHPSSTASKNDRSNARVGDNSRAEAQADHTLQESVKSNRSHPRPRASSATSTSHTAEAGKEDGSRRSSRSHRDSASKPAPDGAEAGERTSSRPSRRSHEDSSSKPASEMADGGKEPQAHDTRASHRSSSSKPPTDKGGVSKERGSERSHRSHRASSSKSRPDMAEGEKKSRSHRTDRESKSRNAFDEAVAGTEEASRRSYRSSSKSSRKETGPASVDERQTGVIMKGDGSNGAKGSAPKEKEKVQDKSSKAGTTKASKAKSQGVNASMDSQNGSANSSHSSESAAHPPSPPADGPSFIRPPPIFGKLTTLPHSVITTTIKLTQRLTYYGRGENCTVFYPNHMDVRVPRNAFDITFWRPGLERDMDKGHDWTKDDSIHAIISTRATRWILVNGVRLSRGADCWQFGRLYTGDVITVFDDQADGKPSTEFLKLECSFNVGISKSRRPEGEPFVVEQERDRYRKVYGESSRKQAKEEKKKAREDEKNAEASTDGSGSMTTRAPAGAK</sequence>
<feature type="compositionally biased region" description="Basic and acidic residues" evidence="12">
    <location>
        <begin position="1144"/>
        <end position="1170"/>
    </location>
</feature>
<dbReference type="Pfam" id="PF00069">
    <property type="entry name" value="Pkinase"/>
    <property type="match status" value="1"/>
</dbReference>
<feature type="binding site" evidence="8">
    <location>
        <position position="558"/>
    </location>
    <ligand>
        <name>ATP</name>
        <dbReference type="ChEBI" id="CHEBI:30616"/>
    </ligand>
</feature>
<feature type="active site" description="Proton acceptor" evidence="7">
    <location>
        <position position="538"/>
    </location>
</feature>
<evidence type="ECO:0000256" key="11">
    <source>
        <dbReference type="SAM" id="Coils"/>
    </source>
</evidence>
<feature type="compositionally biased region" description="Basic and acidic residues" evidence="12">
    <location>
        <begin position="1222"/>
        <end position="1234"/>
    </location>
</feature>
<dbReference type="InterPro" id="IPR000253">
    <property type="entry name" value="FHA_dom"/>
</dbReference>
<feature type="compositionally biased region" description="Low complexity" evidence="12">
    <location>
        <begin position="31"/>
        <end position="42"/>
    </location>
</feature>
<dbReference type="SMART" id="SM00220">
    <property type="entry name" value="S_TKc"/>
    <property type="match status" value="1"/>
</dbReference>
<evidence type="ECO:0000256" key="8">
    <source>
        <dbReference type="PIRSR" id="PIRSR630616-2"/>
    </source>
</evidence>
<dbReference type="PROSITE" id="PS50006">
    <property type="entry name" value="FHA_DOMAIN"/>
    <property type="match status" value="1"/>
</dbReference>
<feature type="region of interest" description="Disordered" evidence="12">
    <location>
        <begin position="917"/>
        <end position="1288"/>
    </location>
</feature>
<dbReference type="Gene3D" id="2.60.200.20">
    <property type="match status" value="1"/>
</dbReference>
<keyword evidence="3" id="KW-0808">Transferase</keyword>
<feature type="compositionally biased region" description="Low complexity" evidence="12">
    <location>
        <begin position="1254"/>
        <end position="1271"/>
    </location>
</feature>
<feature type="compositionally biased region" description="Polar residues" evidence="12">
    <location>
        <begin position="860"/>
        <end position="870"/>
    </location>
</feature>
<feature type="compositionally biased region" description="Basic and acidic residues" evidence="12">
    <location>
        <begin position="1070"/>
        <end position="1087"/>
    </location>
</feature>
<keyword evidence="6 8" id="KW-0067">ATP-binding</keyword>
<dbReference type="InterPro" id="IPR008984">
    <property type="entry name" value="SMAD_FHA_dom_sf"/>
</dbReference>
<feature type="compositionally biased region" description="Acidic residues" evidence="12">
    <location>
        <begin position="50"/>
        <end position="59"/>
    </location>
</feature>
<dbReference type="GO" id="GO:0005524">
    <property type="term" value="F:ATP binding"/>
    <property type="evidence" value="ECO:0007669"/>
    <property type="project" value="UniProtKB-UniRule"/>
</dbReference>
<dbReference type="GO" id="GO:0004674">
    <property type="term" value="F:protein serine/threonine kinase activity"/>
    <property type="evidence" value="ECO:0007669"/>
    <property type="project" value="UniProtKB-KW"/>
</dbReference>
<evidence type="ECO:0000256" key="12">
    <source>
        <dbReference type="SAM" id="MobiDB-lite"/>
    </source>
</evidence>
<dbReference type="PROSITE" id="PS00108">
    <property type="entry name" value="PROTEIN_KINASE_ST"/>
    <property type="match status" value="1"/>
</dbReference>
<accession>A0A8H3F9X2</accession>
<feature type="coiled-coil region" evidence="11">
    <location>
        <begin position="336"/>
        <end position="363"/>
    </location>
</feature>
<name>A0A8H3F9X2_9LECA</name>
<feature type="cross-link" description="Glycyl lysine isopeptide (Lys-Gly) (interchain with G-Cter in SUMO2)" evidence="9">
    <location>
        <position position="540"/>
    </location>
</feature>
<evidence type="ECO:0000256" key="9">
    <source>
        <dbReference type="PIRSR" id="PIRSR630616-3"/>
    </source>
</evidence>
<feature type="domain" description="FHA" evidence="13">
    <location>
        <begin position="236"/>
        <end position="291"/>
    </location>
</feature>
<evidence type="ECO:0000256" key="7">
    <source>
        <dbReference type="PIRSR" id="PIRSR630616-1"/>
    </source>
</evidence>
<feature type="compositionally biased region" description="Basic and acidic residues" evidence="12">
    <location>
        <begin position="994"/>
        <end position="1016"/>
    </location>
</feature>
<organism evidence="15 16">
    <name type="scientific">Heterodermia speciosa</name>
    <dbReference type="NCBI Taxonomy" id="116794"/>
    <lineage>
        <taxon>Eukaryota</taxon>
        <taxon>Fungi</taxon>
        <taxon>Dikarya</taxon>
        <taxon>Ascomycota</taxon>
        <taxon>Pezizomycotina</taxon>
        <taxon>Lecanoromycetes</taxon>
        <taxon>OSLEUM clade</taxon>
        <taxon>Lecanoromycetidae</taxon>
        <taxon>Caliciales</taxon>
        <taxon>Physciaceae</taxon>
        <taxon>Heterodermia</taxon>
    </lineage>
</organism>
<dbReference type="Gene3D" id="1.10.510.10">
    <property type="entry name" value="Transferase(Phosphotransferase) domain 1"/>
    <property type="match status" value="1"/>
</dbReference>